<comment type="caution">
    <text evidence="1">The sequence shown here is derived from an EMBL/GenBank/DDBJ whole genome shotgun (WGS) entry which is preliminary data.</text>
</comment>
<organism evidence="1 2">
    <name type="scientific">Lancefieldella rimae (strain ATCC 49626 / DSM 7090 / CCUG 31168 / NBRC 15546 / VPI D140H-11A)</name>
    <name type="common">Atopobium rimae</name>
    <dbReference type="NCBI Taxonomy" id="553184"/>
    <lineage>
        <taxon>Bacteria</taxon>
        <taxon>Bacillati</taxon>
        <taxon>Actinomycetota</taxon>
        <taxon>Coriobacteriia</taxon>
        <taxon>Coriobacteriales</taxon>
        <taxon>Atopobiaceae</taxon>
        <taxon>Lancefieldella</taxon>
    </lineage>
</organism>
<proteinExistence type="predicted"/>
<dbReference type="EMBL" id="ACFE01000002">
    <property type="protein sequence ID" value="EEE17335.1"/>
    <property type="molecule type" value="Genomic_DNA"/>
</dbReference>
<sequence>MSDEELRAAFMKGYQEAIKGDVVPAVPSLSVLHSESQLLT</sequence>
<dbReference type="AlphaFoldDB" id="B9CM98"/>
<gene>
    <name evidence="1" type="ORF">ATORI0001_1438</name>
</gene>
<evidence type="ECO:0000313" key="2">
    <source>
        <dbReference type="Proteomes" id="UP000004070"/>
    </source>
</evidence>
<reference evidence="1 2" key="1">
    <citation type="submission" date="2009-01" db="EMBL/GenBank/DDBJ databases">
        <authorList>
            <person name="Madupu R."/>
            <person name="Sebastian Y."/>
            <person name="Durkin A.S."/>
            <person name="Torralba M."/>
            <person name="Methe B."/>
            <person name="Sutton G.G."/>
            <person name="Strausberg R.L."/>
            <person name="Nelson K.E."/>
        </authorList>
    </citation>
    <scope>NUCLEOTIDE SEQUENCE [LARGE SCALE GENOMIC DNA]</scope>
    <source>
        <strain evidence="1 2">ATCC 49626</strain>
    </source>
</reference>
<evidence type="ECO:0000313" key="1">
    <source>
        <dbReference type="EMBL" id="EEE17335.1"/>
    </source>
</evidence>
<dbReference type="Proteomes" id="UP000004070">
    <property type="component" value="Unassembled WGS sequence"/>
</dbReference>
<protein>
    <submittedName>
        <fullName evidence="1">Uncharacterized protein</fullName>
    </submittedName>
</protein>
<name>B9CM98_LANR4</name>
<accession>B9CM98</accession>